<accession>B8D2E8</accession>
<dbReference type="HOGENOM" id="CLU_120887_1_2_9"/>
<name>B8D2E8_HALOH</name>
<protein>
    <submittedName>
        <fullName evidence="3">Stage III sporulation protein AB</fullName>
    </submittedName>
</protein>
<feature type="transmembrane region" description="Helical" evidence="2">
    <location>
        <begin position="156"/>
        <end position="172"/>
    </location>
</feature>
<feature type="coiled-coil region" evidence="1">
    <location>
        <begin position="125"/>
        <end position="159"/>
    </location>
</feature>
<evidence type="ECO:0000313" key="3">
    <source>
        <dbReference type="EMBL" id="ACL69375.1"/>
    </source>
</evidence>
<dbReference type="AlphaFoldDB" id="B8D2E8"/>
<dbReference type="PIRSF" id="PIRSF021435">
    <property type="entry name" value="SpoIIIAB"/>
    <property type="match status" value="1"/>
</dbReference>
<dbReference type="KEGG" id="hor:Hore_06180"/>
<keyword evidence="2" id="KW-1133">Transmembrane helix</keyword>
<dbReference type="STRING" id="373903.Hore_06180"/>
<dbReference type="InterPro" id="IPR014198">
    <property type="entry name" value="Spore_III_AB"/>
</dbReference>
<reference evidence="3 4" key="1">
    <citation type="journal article" date="2009" name="PLoS ONE">
        <title>Genome analysis of the anaerobic thermohalophilic bacterium Halothermothrix orenii.</title>
        <authorList>
            <person name="Mavromatis K."/>
            <person name="Ivanova N."/>
            <person name="Anderson I."/>
            <person name="Lykidis A."/>
            <person name="Hooper S.D."/>
            <person name="Sun H."/>
            <person name="Kunin V."/>
            <person name="Lapidus A."/>
            <person name="Hugenholtz P."/>
            <person name="Patel B."/>
            <person name="Kyrpides N.C."/>
        </authorList>
    </citation>
    <scope>NUCLEOTIDE SEQUENCE [LARGE SCALE GENOMIC DNA]</scope>
    <source>
        <strain evidence="4">H 168 / OCM 544 / DSM 9562</strain>
    </source>
</reference>
<keyword evidence="2" id="KW-0812">Transmembrane</keyword>
<evidence type="ECO:0000256" key="1">
    <source>
        <dbReference type="SAM" id="Coils"/>
    </source>
</evidence>
<dbReference type="eggNOG" id="ENOG5032S0Q">
    <property type="taxonomic scope" value="Bacteria"/>
</dbReference>
<dbReference type="OrthoDB" id="1957909at2"/>
<dbReference type="EMBL" id="CP001098">
    <property type="protein sequence ID" value="ACL69375.1"/>
    <property type="molecule type" value="Genomic_DNA"/>
</dbReference>
<keyword evidence="2" id="KW-0472">Membrane</keyword>
<gene>
    <name evidence="3" type="ordered locus">Hore_06180</name>
</gene>
<dbReference type="Pfam" id="PF09548">
    <property type="entry name" value="Spore_III_AB"/>
    <property type="match status" value="1"/>
</dbReference>
<evidence type="ECO:0000256" key="2">
    <source>
        <dbReference type="SAM" id="Phobius"/>
    </source>
</evidence>
<sequence>MLVKLIGSLLILISGSSLGWLIGFHYLKRIKELKELQVAINIFDTEISYGRTLLPEALEVVSESTHGSISNIYMQLATGLKKDRDKRFRDIFKEILSRYEEEVSLTPADIKILIEWSQQIGVTSLEGQRKANKMAIKRLEQVEKRAQDLADKRVKLSRYAGVLLSLLVIIALY</sequence>
<organism evidence="3 4">
    <name type="scientific">Halothermothrix orenii (strain H 168 / OCM 544 / DSM 9562)</name>
    <dbReference type="NCBI Taxonomy" id="373903"/>
    <lineage>
        <taxon>Bacteria</taxon>
        <taxon>Bacillati</taxon>
        <taxon>Bacillota</taxon>
        <taxon>Clostridia</taxon>
        <taxon>Halanaerobiales</taxon>
        <taxon>Halothermotrichaceae</taxon>
        <taxon>Halothermothrix</taxon>
    </lineage>
</organism>
<evidence type="ECO:0000313" key="4">
    <source>
        <dbReference type="Proteomes" id="UP000000719"/>
    </source>
</evidence>
<feature type="transmembrane region" description="Helical" evidence="2">
    <location>
        <begin position="6"/>
        <end position="27"/>
    </location>
</feature>
<keyword evidence="1" id="KW-0175">Coiled coil</keyword>
<dbReference type="Proteomes" id="UP000000719">
    <property type="component" value="Chromosome"/>
</dbReference>
<keyword evidence="4" id="KW-1185">Reference proteome</keyword>
<dbReference type="RefSeq" id="WP_012635563.1">
    <property type="nucleotide sequence ID" value="NC_011899.1"/>
</dbReference>
<proteinExistence type="predicted"/>